<keyword evidence="2" id="KW-0732">Signal</keyword>
<evidence type="ECO:0000256" key="1">
    <source>
        <dbReference type="SAM" id="MobiDB-lite"/>
    </source>
</evidence>
<accession>A0A8D8A9Q3</accession>
<sequence>MTNPSNLGFLRFLFTVKAGLALRFFLPPTSSADSVDEPDLFPLLFRLRNSNASFLTASSADAVEAPVSLSSSYRAASPPIGSGVSSAGRNVPSSSSTSSSLISISVLKTSRRSTSSQTKLASSSSAVASDEESTSSGDSSILVLGKLVTN</sequence>
<feature type="region of interest" description="Disordered" evidence="1">
    <location>
        <begin position="73"/>
        <end position="139"/>
    </location>
</feature>
<name>A0A8D8A9Q3_CULPI</name>
<proteinExistence type="predicted"/>
<reference evidence="3" key="1">
    <citation type="submission" date="2021-05" db="EMBL/GenBank/DDBJ databases">
        <authorList>
            <person name="Alioto T."/>
            <person name="Alioto T."/>
            <person name="Gomez Garrido J."/>
        </authorList>
    </citation>
    <scope>NUCLEOTIDE SEQUENCE</scope>
</reference>
<evidence type="ECO:0000256" key="2">
    <source>
        <dbReference type="SAM" id="SignalP"/>
    </source>
</evidence>
<dbReference type="EMBL" id="HBUE01021940">
    <property type="protein sequence ID" value="CAG6453024.1"/>
    <property type="molecule type" value="Transcribed_RNA"/>
</dbReference>
<organism evidence="3">
    <name type="scientific">Culex pipiens</name>
    <name type="common">House mosquito</name>
    <dbReference type="NCBI Taxonomy" id="7175"/>
    <lineage>
        <taxon>Eukaryota</taxon>
        <taxon>Metazoa</taxon>
        <taxon>Ecdysozoa</taxon>
        <taxon>Arthropoda</taxon>
        <taxon>Hexapoda</taxon>
        <taxon>Insecta</taxon>
        <taxon>Pterygota</taxon>
        <taxon>Neoptera</taxon>
        <taxon>Endopterygota</taxon>
        <taxon>Diptera</taxon>
        <taxon>Nematocera</taxon>
        <taxon>Culicoidea</taxon>
        <taxon>Culicidae</taxon>
        <taxon>Culicinae</taxon>
        <taxon>Culicini</taxon>
        <taxon>Culex</taxon>
        <taxon>Culex</taxon>
    </lineage>
</organism>
<protein>
    <submittedName>
        <fullName evidence="3">(northern house mosquito) hypothetical protein</fullName>
    </submittedName>
</protein>
<evidence type="ECO:0000313" key="3">
    <source>
        <dbReference type="EMBL" id="CAG6453024.1"/>
    </source>
</evidence>
<feature type="chain" id="PRO_5034835009" evidence="2">
    <location>
        <begin position="22"/>
        <end position="150"/>
    </location>
</feature>
<dbReference type="AlphaFoldDB" id="A0A8D8A9Q3"/>
<feature type="signal peptide" evidence="2">
    <location>
        <begin position="1"/>
        <end position="21"/>
    </location>
</feature>
<feature type="compositionally biased region" description="Polar residues" evidence="1">
    <location>
        <begin position="83"/>
        <end position="92"/>
    </location>
</feature>
<feature type="compositionally biased region" description="Low complexity" evidence="1">
    <location>
        <begin position="93"/>
        <end position="139"/>
    </location>
</feature>